<dbReference type="InterPro" id="IPR003594">
    <property type="entry name" value="HATPase_dom"/>
</dbReference>
<evidence type="ECO:0000313" key="13">
    <source>
        <dbReference type="Proteomes" id="UP000651112"/>
    </source>
</evidence>
<dbReference type="SMART" id="SM00387">
    <property type="entry name" value="HATPase_c"/>
    <property type="match status" value="1"/>
</dbReference>
<dbReference type="EMBL" id="JACNYL010000005">
    <property type="protein sequence ID" value="MBD1423511.1"/>
    <property type="molecule type" value="Genomic_DNA"/>
</dbReference>
<evidence type="ECO:0000313" key="12">
    <source>
        <dbReference type="EMBL" id="MBD1423511.1"/>
    </source>
</evidence>
<keyword evidence="8" id="KW-0732">Signal</keyword>
<dbReference type="SMART" id="SM00388">
    <property type="entry name" value="HisKA"/>
    <property type="match status" value="1"/>
</dbReference>
<feature type="transmembrane region" description="Helical" evidence="7">
    <location>
        <begin position="786"/>
        <end position="806"/>
    </location>
</feature>
<dbReference type="InterPro" id="IPR004358">
    <property type="entry name" value="Sig_transdc_His_kin-like_C"/>
</dbReference>
<evidence type="ECO:0000259" key="11">
    <source>
        <dbReference type="PROSITE" id="PS50110"/>
    </source>
</evidence>
<dbReference type="PROSITE" id="PS01124">
    <property type="entry name" value="HTH_ARAC_FAMILY_2"/>
    <property type="match status" value="1"/>
</dbReference>
<name>A0ABR7XWT9_9SPHI</name>
<dbReference type="InterPro" id="IPR001789">
    <property type="entry name" value="Sig_transdc_resp-reg_receiver"/>
</dbReference>
<dbReference type="Pfam" id="PF02518">
    <property type="entry name" value="HATPase_c"/>
    <property type="match status" value="1"/>
</dbReference>
<dbReference type="Gene3D" id="1.10.287.130">
    <property type="match status" value="1"/>
</dbReference>
<gene>
    <name evidence="12" type="ORF">H8B21_18275</name>
</gene>
<keyword evidence="7" id="KW-0812">Transmembrane</keyword>
<dbReference type="CDD" id="cd17574">
    <property type="entry name" value="REC_OmpR"/>
    <property type="match status" value="1"/>
</dbReference>
<reference evidence="12 13" key="1">
    <citation type="submission" date="2020-08" db="EMBL/GenBank/DDBJ databases">
        <title>Sphingobacterium sp. DN00404 isolated from aquaculture water.</title>
        <authorList>
            <person name="Zhang M."/>
        </authorList>
    </citation>
    <scope>NUCLEOTIDE SEQUENCE [LARGE SCALE GENOMIC DNA]</scope>
    <source>
        <strain evidence="12 13">KCTC 42746</strain>
    </source>
</reference>
<dbReference type="InterPro" id="IPR011110">
    <property type="entry name" value="Reg_prop"/>
</dbReference>
<comment type="catalytic activity">
    <reaction evidence="1">
        <text>ATP + protein L-histidine = ADP + protein N-phospho-L-histidine.</text>
        <dbReference type="EC" id="2.7.13.3"/>
    </reaction>
</comment>
<dbReference type="InterPro" id="IPR015943">
    <property type="entry name" value="WD40/YVTN_repeat-like_dom_sf"/>
</dbReference>
<dbReference type="EC" id="2.7.13.3" evidence="2"/>
<evidence type="ECO:0000259" key="9">
    <source>
        <dbReference type="PROSITE" id="PS01124"/>
    </source>
</evidence>
<evidence type="ECO:0000256" key="5">
    <source>
        <dbReference type="ARBA" id="ARBA00023163"/>
    </source>
</evidence>
<dbReference type="InterPro" id="IPR018060">
    <property type="entry name" value="HTH_AraC"/>
</dbReference>
<feature type="domain" description="Response regulatory" evidence="11">
    <location>
        <begin position="1112"/>
        <end position="1227"/>
    </location>
</feature>
<evidence type="ECO:0000256" key="4">
    <source>
        <dbReference type="ARBA" id="ARBA00023015"/>
    </source>
</evidence>
<comment type="caution">
    <text evidence="12">The sequence shown here is derived from an EMBL/GenBank/DDBJ whole genome shotgun (WGS) entry which is preliminary data.</text>
</comment>
<proteinExistence type="predicted"/>
<dbReference type="Pfam" id="PF07494">
    <property type="entry name" value="Reg_prop"/>
    <property type="match status" value="9"/>
</dbReference>
<dbReference type="CDD" id="cd00082">
    <property type="entry name" value="HisKA"/>
    <property type="match status" value="1"/>
</dbReference>
<dbReference type="InterPro" id="IPR003661">
    <property type="entry name" value="HisK_dim/P_dom"/>
</dbReference>
<evidence type="ECO:0000259" key="10">
    <source>
        <dbReference type="PROSITE" id="PS50109"/>
    </source>
</evidence>
<keyword evidence="13" id="KW-1185">Reference proteome</keyword>
<dbReference type="Pfam" id="PF07495">
    <property type="entry name" value="Y_Y_Y"/>
    <property type="match status" value="1"/>
</dbReference>
<dbReference type="Gene3D" id="2.130.10.10">
    <property type="entry name" value="YVTN repeat-like/Quinoprotein amine dehydrogenase"/>
    <property type="match status" value="2"/>
</dbReference>
<organism evidence="12 13">
    <name type="scientific">Sphingobacterium chuzhouense</name>
    <dbReference type="NCBI Taxonomy" id="1742264"/>
    <lineage>
        <taxon>Bacteria</taxon>
        <taxon>Pseudomonadati</taxon>
        <taxon>Bacteroidota</taxon>
        <taxon>Sphingobacteriia</taxon>
        <taxon>Sphingobacteriales</taxon>
        <taxon>Sphingobacteriaceae</taxon>
        <taxon>Sphingobacterium</taxon>
    </lineage>
</organism>
<sequence length="1361" mass="155655">MKLHLLKIFFLAYVVCPLCVCAQWTQDTKRQFRTISIEQGLSQSTVYTIVQDSLGFMWLGTQDGLNRYDGNSFQVFRPDKTDTTTISSSYIRSLYVDSKGKLWVGGNKGISSFDYVTESFHNYDLEIKAGEWFVTALGQDMDGKLWMATNGGDLYQLDVVADSFHKVDLGDFATEVNSISSIARMDHLLLLSTDIGILQLDSNQKKVSKFALDARLNVNYIVVDSTYVWIGTEGDGLFEYTRVTRGIKQYKHRIGSIYSSLADDDVRSLAKDEEGNLWVGTFKGLSILDVKTKVIQNYFQQPSVPHTLSQNSVRYIYRDKQNGMWMGTFYGGVSYFHNDDIRFSFLNRNTGNLSLNDNVVNVIKEDAAQNIWIGTNDKGLNFWNRKENVVQFYSHSEEDVTSLASNNIKAIAFDNQGNVLVGTHNAGMGIFNPKTGKTVVFRHNPEDGTSIAGDMVYALLKDKTGRIWVGTRSGLDRFNESNQNFSHIYLDKKGTRLSADEITTMVEDSKGRIWIGTTNGINILYPDQLVFEVFPGSNLSSDVITAIVEDKNQTIWVATRDGLNYYDEQSKSFKIFENGKRIEGIIYGMLCDNDGNLWLTTAKNLLRLDPQNGEYLLFDNRDGLQISQFNLSATEKTSDGILLFGGINGLTYFKPEEAVPKKLQLRIMFTRLEVLNRPVFAGDHHQILDQHIDKQSSFELNHDHKQFTIYFNTFDYIAPSKIRYRYRLEGFDEDWVERTDVSSATYTNLKAGTYKFEVEAVGPLGEFSTMRSIKIKILPPWWKSNWFYIIISVFGLAIAYVAYSVVTERMRTLHQLKMERLQREFASSKLRLERIEHEKVDTINKMKTNFFTNISHEFRTPLTLIISPLEELLNNKDIDSTIKKYLELMLLNVKRLYQLVDQLLEFRKVEADTKRLKIAESDIVRFVKEIYESFSTMAEKNNIGYTFICPEEKMIGFFDRDAIERVCFNLLSNAFKYTKEGGEISIRLQKKEELLVISVLDTGIGIPSEEQSQIFERFYQVDSREMNLGSGIGLAFTKKLVELHHGRIDVESEIGKGSVFTVQIPYDEKYYAPEERVDYDAIIGKEEIPDAADAHLTSHSEEVDASMQERETLLIVDDNREIVEYLNHYFGKRYETRVAYNGREALDILTKEAFDLVISDVMMPEVDGIQLCKKIKQNINTCHIPVILLTAKTETGDQIQGLAVGADDYIAKPFSVAILDAKIQNILRTRKRLKEYYSSSNEIVPENIAFNAMDEEFLRQAITIIESNTSDSGFSVDKFSKEIGMSRSNLYLKLKAITGESATDFIKRIRFKKAVDLLKQKQYTVAQIAYMCGFNSPSYFSTAFKQYYGFMPSEYLEKNVP</sequence>
<dbReference type="PANTHER" id="PTHR43547:SF2">
    <property type="entry name" value="HYBRID SIGNAL TRANSDUCTION HISTIDINE KINASE C"/>
    <property type="match status" value="1"/>
</dbReference>
<dbReference type="InterPro" id="IPR036890">
    <property type="entry name" value="HATPase_C_sf"/>
</dbReference>
<feature type="signal peptide" evidence="8">
    <location>
        <begin position="1"/>
        <end position="22"/>
    </location>
</feature>
<dbReference type="SMART" id="SM00342">
    <property type="entry name" value="HTH_ARAC"/>
    <property type="match status" value="1"/>
</dbReference>
<evidence type="ECO:0000256" key="1">
    <source>
        <dbReference type="ARBA" id="ARBA00000085"/>
    </source>
</evidence>
<dbReference type="InterPro" id="IPR013783">
    <property type="entry name" value="Ig-like_fold"/>
</dbReference>
<dbReference type="RefSeq" id="WP_190315291.1">
    <property type="nucleotide sequence ID" value="NZ_JACNYL010000005.1"/>
</dbReference>
<protein>
    <recommendedName>
        <fullName evidence="2">histidine kinase</fullName>
        <ecNumber evidence="2">2.7.13.3</ecNumber>
    </recommendedName>
</protein>
<dbReference type="SMART" id="SM00448">
    <property type="entry name" value="REC"/>
    <property type="match status" value="1"/>
</dbReference>
<dbReference type="InterPro" id="IPR009057">
    <property type="entry name" value="Homeodomain-like_sf"/>
</dbReference>
<dbReference type="Pfam" id="PF12833">
    <property type="entry name" value="HTH_18"/>
    <property type="match status" value="1"/>
</dbReference>
<dbReference type="Pfam" id="PF00512">
    <property type="entry name" value="HisKA"/>
    <property type="match status" value="1"/>
</dbReference>
<dbReference type="Pfam" id="PF00072">
    <property type="entry name" value="Response_reg"/>
    <property type="match status" value="1"/>
</dbReference>
<dbReference type="Gene3D" id="3.30.565.10">
    <property type="entry name" value="Histidine kinase-like ATPase, C-terminal domain"/>
    <property type="match status" value="1"/>
</dbReference>
<evidence type="ECO:0000256" key="6">
    <source>
        <dbReference type="PROSITE-ProRule" id="PRU00169"/>
    </source>
</evidence>
<keyword evidence="5" id="KW-0804">Transcription</keyword>
<dbReference type="SUPFAM" id="SSF52172">
    <property type="entry name" value="CheY-like"/>
    <property type="match status" value="1"/>
</dbReference>
<evidence type="ECO:0000256" key="3">
    <source>
        <dbReference type="ARBA" id="ARBA00022553"/>
    </source>
</evidence>
<evidence type="ECO:0000256" key="7">
    <source>
        <dbReference type="SAM" id="Phobius"/>
    </source>
</evidence>
<dbReference type="PANTHER" id="PTHR43547">
    <property type="entry name" value="TWO-COMPONENT HISTIDINE KINASE"/>
    <property type="match status" value="1"/>
</dbReference>
<dbReference type="InterPro" id="IPR011006">
    <property type="entry name" value="CheY-like_superfamily"/>
</dbReference>
<dbReference type="CDD" id="cd00075">
    <property type="entry name" value="HATPase"/>
    <property type="match status" value="1"/>
</dbReference>
<feature type="chain" id="PRO_5046619242" description="histidine kinase" evidence="8">
    <location>
        <begin position="23"/>
        <end position="1361"/>
    </location>
</feature>
<keyword evidence="4" id="KW-0805">Transcription regulation</keyword>
<dbReference type="InterPro" id="IPR011123">
    <property type="entry name" value="Y_Y_Y"/>
</dbReference>
<keyword evidence="7" id="KW-1133">Transmembrane helix</keyword>
<evidence type="ECO:0000256" key="2">
    <source>
        <dbReference type="ARBA" id="ARBA00012438"/>
    </source>
</evidence>
<dbReference type="SUPFAM" id="SSF47384">
    <property type="entry name" value="Homodimeric domain of signal transducing histidine kinase"/>
    <property type="match status" value="1"/>
</dbReference>
<keyword evidence="3 6" id="KW-0597">Phosphoprotein</keyword>
<feature type="domain" description="HTH araC/xylS-type" evidence="9">
    <location>
        <begin position="1259"/>
        <end position="1358"/>
    </location>
</feature>
<dbReference type="Gene3D" id="2.60.40.10">
    <property type="entry name" value="Immunoglobulins"/>
    <property type="match status" value="1"/>
</dbReference>
<dbReference type="InterPro" id="IPR036097">
    <property type="entry name" value="HisK_dim/P_sf"/>
</dbReference>
<accession>A0ABR7XWT9</accession>
<keyword evidence="7" id="KW-0472">Membrane</keyword>
<evidence type="ECO:0000256" key="8">
    <source>
        <dbReference type="SAM" id="SignalP"/>
    </source>
</evidence>
<feature type="modified residue" description="4-aspartylphosphate" evidence="6">
    <location>
        <position position="1160"/>
    </location>
</feature>
<dbReference type="PROSITE" id="PS50109">
    <property type="entry name" value="HIS_KIN"/>
    <property type="match status" value="1"/>
</dbReference>
<feature type="domain" description="Histidine kinase" evidence="10">
    <location>
        <begin position="853"/>
        <end position="1068"/>
    </location>
</feature>
<dbReference type="SUPFAM" id="SSF46689">
    <property type="entry name" value="Homeodomain-like"/>
    <property type="match status" value="1"/>
</dbReference>
<dbReference type="PROSITE" id="PS50110">
    <property type="entry name" value="RESPONSE_REGULATORY"/>
    <property type="match status" value="1"/>
</dbReference>
<dbReference type="PRINTS" id="PR00344">
    <property type="entry name" value="BCTRLSENSOR"/>
</dbReference>
<dbReference type="InterPro" id="IPR005467">
    <property type="entry name" value="His_kinase_dom"/>
</dbReference>
<dbReference type="Gene3D" id="3.40.50.2300">
    <property type="match status" value="1"/>
</dbReference>
<dbReference type="Gene3D" id="1.10.10.60">
    <property type="entry name" value="Homeodomain-like"/>
    <property type="match status" value="1"/>
</dbReference>
<dbReference type="SUPFAM" id="SSF55874">
    <property type="entry name" value="ATPase domain of HSP90 chaperone/DNA topoisomerase II/histidine kinase"/>
    <property type="match status" value="1"/>
</dbReference>
<dbReference type="SUPFAM" id="SSF63829">
    <property type="entry name" value="Calcium-dependent phosphotriesterase"/>
    <property type="match status" value="3"/>
</dbReference>
<dbReference type="Proteomes" id="UP000651112">
    <property type="component" value="Unassembled WGS sequence"/>
</dbReference>